<dbReference type="EMBL" id="KZ348027">
    <property type="protein sequence ID" value="PIO66782.1"/>
    <property type="molecule type" value="Genomic_DNA"/>
</dbReference>
<evidence type="ECO:0000259" key="2">
    <source>
        <dbReference type="PROSITE" id="PS50994"/>
    </source>
</evidence>
<dbReference type="SUPFAM" id="SSF53098">
    <property type="entry name" value="Ribonuclease H-like"/>
    <property type="match status" value="1"/>
</dbReference>
<dbReference type="InterPro" id="IPR001584">
    <property type="entry name" value="Integrase_cat-core"/>
</dbReference>
<dbReference type="OrthoDB" id="5862337at2759"/>
<dbReference type="PANTHER" id="PTHR37984:SF5">
    <property type="entry name" value="PROTEIN NYNRIN-LIKE"/>
    <property type="match status" value="1"/>
</dbReference>
<dbReference type="GO" id="GO:0042575">
    <property type="term" value="C:DNA polymerase complex"/>
    <property type="evidence" value="ECO:0007669"/>
    <property type="project" value="UniProtKB-ARBA"/>
</dbReference>
<dbReference type="FunFam" id="1.10.340.70:FF:000003">
    <property type="entry name" value="Protein CBG25708"/>
    <property type="match status" value="1"/>
</dbReference>
<organism evidence="3 4">
    <name type="scientific">Teladorsagia circumcincta</name>
    <name type="common">Brown stomach worm</name>
    <name type="synonym">Ostertagia circumcincta</name>
    <dbReference type="NCBI Taxonomy" id="45464"/>
    <lineage>
        <taxon>Eukaryota</taxon>
        <taxon>Metazoa</taxon>
        <taxon>Ecdysozoa</taxon>
        <taxon>Nematoda</taxon>
        <taxon>Chromadorea</taxon>
        <taxon>Rhabditida</taxon>
        <taxon>Rhabditina</taxon>
        <taxon>Rhabditomorpha</taxon>
        <taxon>Strongyloidea</taxon>
        <taxon>Trichostrongylidae</taxon>
        <taxon>Teladorsagia</taxon>
    </lineage>
</organism>
<dbReference type="Gene3D" id="3.30.420.10">
    <property type="entry name" value="Ribonuclease H-like superfamily/Ribonuclease H"/>
    <property type="match status" value="1"/>
</dbReference>
<dbReference type="Pfam" id="PF00665">
    <property type="entry name" value="rve"/>
    <property type="match status" value="1"/>
</dbReference>
<dbReference type="Pfam" id="PF17921">
    <property type="entry name" value="Integrase_H2C2"/>
    <property type="match status" value="1"/>
</dbReference>
<dbReference type="InterPro" id="IPR036397">
    <property type="entry name" value="RNaseH_sf"/>
</dbReference>
<dbReference type="Gene3D" id="1.10.340.70">
    <property type="match status" value="1"/>
</dbReference>
<dbReference type="PROSITE" id="PS50994">
    <property type="entry name" value="INTEGRASE"/>
    <property type="match status" value="1"/>
</dbReference>
<dbReference type="InterPro" id="IPR043502">
    <property type="entry name" value="DNA/RNA_pol_sf"/>
</dbReference>
<sequence length="339" mass="38927">MDAEINRLVSDEVISPVDHSEWAAPIVAVKKKNGQIRLCADFSTGLNDALPLHQHEASINALPVTRTLIQEESRKDLEISKITKMLKQGSWPAKPEGNMRDWKALRHALSTQDGCLYFGHRIVIPNSLRGIVLKQLHKGHPGMTRMKMLARGYVYWMNINRDIEENVRHCSYCQETAKMPRKTVLNSWPDEKKPWNRVHIDYAGPINGKMYLVVVDSYSEWPEVSEMSSSTTKATLRELKMLFARYGNPRVIVSDNGTQFTSREFKEFCDEEGIEHIRSPPFHPQSNGQAERFVDTLKKSLLKLKEEERMDTNPPCSETFEEVDENFEHFHGIQTSSDS</sequence>
<dbReference type="GO" id="GO:0003676">
    <property type="term" value="F:nucleic acid binding"/>
    <property type="evidence" value="ECO:0007669"/>
    <property type="project" value="InterPro"/>
</dbReference>
<dbReference type="InterPro" id="IPR050951">
    <property type="entry name" value="Retrovirus_Pol_polyprotein"/>
</dbReference>
<dbReference type="PANTHER" id="PTHR37984">
    <property type="entry name" value="PROTEIN CBG26694"/>
    <property type="match status" value="1"/>
</dbReference>
<keyword evidence="4" id="KW-1185">Reference proteome</keyword>
<evidence type="ECO:0000256" key="1">
    <source>
        <dbReference type="ARBA" id="ARBA00012493"/>
    </source>
</evidence>
<evidence type="ECO:0000313" key="3">
    <source>
        <dbReference type="EMBL" id="PIO66782.1"/>
    </source>
</evidence>
<accession>A0A2G9UAL0</accession>
<dbReference type="Proteomes" id="UP000230423">
    <property type="component" value="Unassembled WGS sequence"/>
</dbReference>
<proteinExistence type="predicted"/>
<dbReference type="EC" id="2.7.7.49" evidence="1"/>
<dbReference type="SUPFAM" id="SSF56672">
    <property type="entry name" value="DNA/RNA polymerases"/>
    <property type="match status" value="1"/>
</dbReference>
<dbReference type="GO" id="GO:0015074">
    <property type="term" value="P:DNA integration"/>
    <property type="evidence" value="ECO:0007669"/>
    <property type="project" value="InterPro"/>
</dbReference>
<name>A0A2G9UAL0_TELCI</name>
<dbReference type="InterPro" id="IPR041588">
    <property type="entry name" value="Integrase_H2C2"/>
</dbReference>
<dbReference type="AlphaFoldDB" id="A0A2G9UAL0"/>
<dbReference type="Gene3D" id="3.10.10.10">
    <property type="entry name" value="HIV Type 1 Reverse Transcriptase, subunit A, domain 1"/>
    <property type="match status" value="1"/>
</dbReference>
<protein>
    <recommendedName>
        <fullName evidence="1">RNA-directed DNA polymerase</fullName>
        <ecNumber evidence="1">2.7.7.49</ecNumber>
    </recommendedName>
</protein>
<feature type="domain" description="Integrase catalytic" evidence="2">
    <location>
        <begin position="190"/>
        <end position="339"/>
    </location>
</feature>
<dbReference type="GO" id="GO:0003964">
    <property type="term" value="F:RNA-directed DNA polymerase activity"/>
    <property type="evidence" value="ECO:0007669"/>
    <property type="project" value="UniProtKB-EC"/>
</dbReference>
<evidence type="ECO:0000313" key="4">
    <source>
        <dbReference type="Proteomes" id="UP000230423"/>
    </source>
</evidence>
<gene>
    <name evidence="3" type="ORF">TELCIR_11494</name>
</gene>
<dbReference type="InterPro" id="IPR012337">
    <property type="entry name" value="RNaseH-like_sf"/>
</dbReference>
<reference evidence="3 4" key="1">
    <citation type="submission" date="2015-09" db="EMBL/GenBank/DDBJ databases">
        <title>Draft genome of the parasitic nematode Teladorsagia circumcincta isolate WARC Sus (inbred).</title>
        <authorList>
            <person name="Mitreva M."/>
        </authorList>
    </citation>
    <scope>NUCLEOTIDE SEQUENCE [LARGE SCALE GENOMIC DNA]</scope>
    <source>
        <strain evidence="3 4">S</strain>
    </source>
</reference>